<proteinExistence type="inferred from homology"/>
<dbReference type="EMBL" id="JADEWZ010000010">
    <property type="protein sequence ID" value="MBE9115950.1"/>
    <property type="molecule type" value="Genomic_DNA"/>
</dbReference>
<evidence type="ECO:0000313" key="4">
    <source>
        <dbReference type="EMBL" id="MBE9115950.1"/>
    </source>
</evidence>
<accession>A0A8J7JA04</accession>
<dbReference type="Pfam" id="PF13458">
    <property type="entry name" value="Peripla_BP_6"/>
    <property type="match status" value="1"/>
</dbReference>
<comment type="caution">
    <text evidence="4">The sequence shown here is derived from an EMBL/GenBank/DDBJ whole genome shotgun (WGS) entry which is preliminary data.</text>
</comment>
<dbReference type="Gene3D" id="3.40.50.2300">
    <property type="match status" value="2"/>
</dbReference>
<evidence type="ECO:0000256" key="2">
    <source>
        <dbReference type="ARBA" id="ARBA00022729"/>
    </source>
</evidence>
<keyword evidence="2" id="KW-0732">Signal</keyword>
<dbReference type="InterPro" id="IPR028081">
    <property type="entry name" value="Leu-bd"/>
</dbReference>
<gene>
    <name evidence="4" type="ORF">IQ249_08600</name>
</gene>
<dbReference type="RefSeq" id="WP_194029040.1">
    <property type="nucleotide sequence ID" value="NZ_JADEWZ010000010.1"/>
</dbReference>
<organism evidence="4 5">
    <name type="scientific">Lusitaniella coriacea LEGE 07157</name>
    <dbReference type="NCBI Taxonomy" id="945747"/>
    <lineage>
        <taxon>Bacteria</taxon>
        <taxon>Bacillati</taxon>
        <taxon>Cyanobacteriota</taxon>
        <taxon>Cyanophyceae</taxon>
        <taxon>Spirulinales</taxon>
        <taxon>Lusitaniellaceae</taxon>
        <taxon>Lusitaniella</taxon>
    </lineage>
</organism>
<comment type="similarity">
    <text evidence="1">Belongs to the leucine-binding protein family.</text>
</comment>
<reference evidence="4" key="1">
    <citation type="submission" date="2020-10" db="EMBL/GenBank/DDBJ databases">
        <authorList>
            <person name="Castelo-Branco R."/>
            <person name="Eusebio N."/>
            <person name="Adriana R."/>
            <person name="Vieira A."/>
            <person name="Brugerolle De Fraissinette N."/>
            <person name="Rezende De Castro R."/>
            <person name="Schneider M.P."/>
            <person name="Vasconcelos V."/>
            <person name="Leao P.N."/>
        </authorList>
    </citation>
    <scope>NUCLEOTIDE SEQUENCE</scope>
    <source>
        <strain evidence="4">LEGE 07157</strain>
    </source>
</reference>
<dbReference type="SUPFAM" id="SSF53822">
    <property type="entry name" value="Periplasmic binding protein-like I"/>
    <property type="match status" value="1"/>
</dbReference>
<evidence type="ECO:0000256" key="1">
    <source>
        <dbReference type="ARBA" id="ARBA00010062"/>
    </source>
</evidence>
<dbReference type="Proteomes" id="UP000654482">
    <property type="component" value="Unassembled WGS sequence"/>
</dbReference>
<protein>
    <submittedName>
        <fullName evidence="4">ABC transporter substrate-binding protein</fullName>
    </submittedName>
</protein>
<feature type="domain" description="Leucine-binding protein" evidence="3">
    <location>
        <begin position="54"/>
        <end position="424"/>
    </location>
</feature>
<sequence length="437" mass="49708">MTFCSLLRKLKAIYPQSCLFLLTLLFILTLDPLSISSVARSGSLRDRAQNNDRIVIGMSAAFQGSSQGLGIELYRGSTAYFNEINQTGGIDGKKIVLRTYNDGYNPNPAIHNTIDLIEKDNVFLLFNYVGTPTVTRMLPILKKYKNKNIYLFFPFTGAQPQREKPYNQFVFNLRASYRQETQGLVENFFKIGRKKIAVFYQIDAYGRSGWDGVKRALENKNAKIVAEATYRRGTAYKESLKEQVDILKAANPDAIISIGSYAACAAFIRDARDSGWDIPIANVSFVGSENLLALLQETGNQTGKDYTRNLINSQVVPSYEDTSIPVVKEYRQLMDRYNPKPPQGIANENYEPLPYSFVSFEGFLNAKLLVTILRKMDRTPQRREIEEVVENIKNLDLGINTPISFSADDRQGLDRVYYTTVKSDRFVPLKDWKMWEK</sequence>
<evidence type="ECO:0000259" key="3">
    <source>
        <dbReference type="Pfam" id="PF13458"/>
    </source>
</evidence>
<keyword evidence="5" id="KW-1185">Reference proteome</keyword>
<dbReference type="PANTHER" id="PTHR47235">
    <property type="entry name" value="BLR6548 PROTEIN"/>
    <property type="match status" value="1"/>
</dbReference>
<dbReference type="InterPro" id="IPR028082">
    <property type="entry name" value="Peripla_BP_I"/>
</dbReference>
<dbReference type="PANTHER" id="PTHR47235:SF1">
    <property type="entry name" value="BLR6548 PROTEIN"/>
    <property type="match status" value="1"/>
</dbReference>
<dbReference type="CDD" id="cd19978">
    <property type="entry name" value="PBP1_ABC_ligand_binding-like"/>
    <property type="match status" value="1"/>
</dbReference>
<name>A0A8J7JA04_9CYAN</name>
<dbReference type="AlphaFoldDB" id="A0A8J7JA04"/>
<evidence type="ECO:0000313" key="5">
    <source>
        <dbReference type="Proteomes" id="UP000654482"/>
    </source>
</evidence>